<dbReference type="PANTHER" id="PTHR48081">
    <property type="entry name" value="AB HYDROLASE SUPERFAMILY PROTEIN C4A8.06C"/>
    <property type="match status" value="1"/>
</dbReference>
<evidence type="ECO:0000256" key="2">
    <source>
        <dbReference type="SAM" id="SignalP"/>
    </source>
</evidence>
<dbReference type="Pfam" id="PF20434">
    <property type="entry name" value="BD-FAE"/>
    <property type="match status" value="1"/>
</dbReference>
<dbReference type="InterPro" id="IPR029058">
    <property type="entry name" value="AB_hydrolase_fold"/>
</dbReference>
<evidence type="ECO:0000313" key="5">
    <source>
        <dbReference type="Proteomes" id="UP000325286"/>
    </source>
</evidence>
<name>A0A5B9QGG4_9BACT</name>
<dbReference type="EC" id="3.1.1.1" evidence="4"/>
<dbReference type="GO" id="GO:0106435">
    <property type="term" value="F:carboxylesterase activity"/>
    <property type="evidence" value="ECO:0007669"/>
    <property type="project" value="UniProtKB-EC"/>
</dbReference>
<keyword evidence="1 4" id="KW-0378">Hydrolase</keyword>
<evidence type="ECO:0000256" key="1">
    <source>
        <dbReference type="ARBA" id="ARBA00022801"/>
    </source>
</evidence>
<dbReference type="RefSeq" id="WP_068136127.1">
    <property type="nucleotide sequence ID" value="NZ_CP042914.1"/>
</dbReference>
<accession>A0A5B9QGG4</accession>
<sequence length="308" mass="33169" precursor="true">MPRFPIGLKLSMLVAFALAIPPANGDETAAVQVHRDLVFAEVDGRALKLDLYLPTVQHAAPLVVWIHGGGWRGGSKNKLSILKITEQGYALASISYRFADTAVFPAQIHDCKAAVRWLRANADRFGYDAESIAVAGSSAGGHLALLMGTSGDVIELEGDVGGNLDQSSRVQAVIDYFGPSDFVLRGRTQPERAYTQKSGSFALLGGVAGQKLDPQTERFASPANYVSDDDPPLLVFHGKADKTVLLDQSQHIVRLYQAAGLVAELVVLESAGHGGKPFFQDERLEQAIRFLDQRIGNCKSHPKAVSVH</sequence>
<dbReference type="PANTHER" id="PTHR48081:SF13">
    <property type="entry name" value="ALPHA_BETA HYDROLASE"/>
    <property type="match status" value="1"/>
</dbReference>
<proteinExistence type="predicted"/>
<dbReference type="Proteomes" id="UP000325286">
    <property type="component" value="Chromosome"/>
</dbReference>
<dbReference type="AlphaFoldDB" id="A0A5B9QGG4"/>
<dbReference type="Gene3D" id="3.40.50.1820">
    <property type="entry name" value="alpha/beta hydrolase"/>
    <property type="match status" value="1"/>
</dbReference>
<feature type="signal peptide" evidence="2">
    <location>
        <begin position="1"/>
        <end position="25"/>
    </location>
</feature>
<evidence type="ECO:0000313" key="4">
    <source>
        <dbReference type="EMBL" id="QEG38118.1"/>
    </source>
</evidence>
<dbReference type="KEGG" id="rul:UC8_00710"/>
<dbReference type="InterPro" id="IPR049492">
    <property type="entry name" value="BD-FAE-like_dom"/>
</dbReference>
<feature type="domain" description="BD-FAE-like" evidence="3">
    <location>
        <begin position="49"/>
        <end position="252"/>
    </location>
</feature>
<organism evidence="4 5">
    <name type="scientific">Roseimaritima ulvae</name>
    <dbReference type="NCBI Taxonomy" id="980254"/>
    <lineage>
        <taxon>Bacteria</taxon>
        <taxon>Pseudomonadati</taxon>
        <taxon>Planctomycetota</taxon>
        <taxon>Planctomycetia</taxon>
        <taxon>Pirellulales</taxon>
        <taxon>Pirellulaceae</taxon>
        <taxon>Roseimaritima</taxon>
    </lineage>
</organism>
<reference evidence="4 5" key="1">
    <citation type="submission" date="2019-08" db="EMBL/GenBank/DDBJ databases">
        <title>Deep-cultivation of Planctomycetes and their phenomic and genomic characterization uncovers novel biology.</title>
        <authorList>
            <person name="Wiegand S."/>
            <person name="Jogler M."/>
            <person name="Boedeker C."/>
            <person name="Pinto D."/>
            <person name="Vollmers J."/>
            <person name="Rivas-Marin E."/>
            <person name="Kohn T."/>
            <person name="Peeters S.H."/>
            <person name="Heuer A."/>
            <person name="Rast P."/>
            <person name="Oberbeckmann S."/>
            <person name="Bunk B."/>
            <person name="Jeske O."/>
            <person name="Meyerdierks A."/>
            <person name="Storesund J.E."/>
            <person name="Kallscheuer N."/>
            <person name="Luecker S."/>
            <person name="Lage O.M."/>
            <person name="Pohl T."/>
            <person name="Merkel B.J."/>
            <person name="Hornburger P."/>
            <person name="Mueller R.-W."/>
            <person name="Bruemmer F."/>
            <person name="Labrenz M."/>
            <person name="Spormann A.M."/>
            <person name="Op den Camp H."/>
            <person name="Overmann J."/>
            <person name="Amann R."/>
            <person name="Jetten M.S.M."/>
            <person name="Mascher T."/>
            <person name="Medema M.H."/>
            <person name="Devos D.P."/>
            <person name="Kaster A.-K."/>
            <person name="Ovreas L."/>
            <person name="Rohde M."/>
            <person name="Galperin M.Y."/>
            <person name="Jogler C."/>
        </authorList>
    </citation>
    <scope>NUCLEOTIDE SEQUENCE [LARGE SCALE GENOMIC DNA]</scope>
    <source>
        <strain evidence="4 5">UC8</strain>
    </source>
</reference>
<protein>
    <submittedName>
        <fullName evidence="4">Carboxylesterase NlhH</fullName>
        <ecNumber evidence="4">3.1.1.1</ecNumber>
    </submittedName>
</protein>
<evidence type="ECO:0000259" key="3">
    <source>
        <dbReference type="Pfam" id="PF20434"/>
    </source>
</evidence>
<keyword evidence="5" id="KW-1185">Reference proteome</keyword>
<dbReference type="InterPro" id="IPR050300">
    <property type="entry name" value="GDXG_lipolytic_enzyme"/>
</dbReference>
<feature type="chain" id="PRO_5022921146" evidence="2">
    <location>
        <begin position="26"/>
        <end position="308"/>
    </location>
</feature>
<dbReference type="SUPFAM" id="SSF53474">
    <property type="entry name" value="alpha/beta-Hydrolases"/>
    <property type="match status" value="1"/>
</dbReference>
<dbReference type="EMBL" id="CP042914">
    <property type="protein sequence ID" value="QEG38118.1"/>
    <property type="molecule type" value="Genomic_DNA"/>
</dbReference>
<gene>
    <name evidence="4" type="primary">nlhH_1</name>
    <name evidence="4" type="ORF">UC8_00710</name>
</gene>
<keyword evidence="2" id="KW-0732">Signal</keyword>